<sequence length="164" mass="18914">MASPSSDEELDTILWKPSSNGSFSIKSLKLSLTTANIQPNRPDMELIWFFLIPKKCKFFIWSLFHKGINIIDRCQSRSPAMALNPNCVFSVRLIMKLWSISLPLVYTLNRFGGTSTNLWTDLLRFLSPWMRCLKSFVAQTSLKKKYPPSKSDWCYPLEHMAGEE</sequence>
<reference evidence="1 2" key="1">
    <citation type="submission" date="2024-03" db="EMBL/GenBank/DDBJ databases">
        <authorList>
            <person name="Gkanogiannis A."/>
            <person name="Becerra Lopez-Lavalle L."/>
        </authorList>
    </citation>
    <scope>NUCLEOTIDE SEQUENCE [LARGE SCALE GENOMIC DNA]</scope>
</reference>
<name>A0ABP0Y9X4_9ROSI</name>
<keyword evidence="2" id="KW-1185">Reference proteome</keyword>
<dbReference type="Proteomes" id="UP001642487">
    <property type="component" value="Chromosome 3"/>
</dbReference>
<evidence type="ECO:0000313" key="2">
    <source>
        <dbReference type="Proteomes" id="UP001642487"/>
    </source>
</evidence>
<protein>
    <recommendedName>
        <fullName evidence="3">Reverse transcriptase zinc-binding domain-containing protein</fullName>
    </recommendedName>
</protein>
<gene>
    <name evidence="1" type="ORF">CITCOLO1_LOCUS9105</name>
</gene>
<dbReference type="EMBL" id="OZ021737">
    <property type="protein sequence ID" value="CAK9317206.1"/>
    <property type="molecule type" value="Genomic_DNA"/>
</dbReference>
<accession>A0ABP0Y9X4</accession>
<proteinExistence type="predicted"/>
<organism evidence="1 2">
    <name type="scientific">Citrullus colocynthis</name>
    <name type="common">colocynth</name>
    <dbReference type="NCBI Taxonomy" id="252529"/>
    <lineage>
        <taxon>Eukaryota</taxon>
        <taxon>Viridiplantae</taxon>
        <taxon>Streptophyta</taxon>
        <taxon>Embryophyta</taxon>
        <taxon>Tracheophyta</taxon>
        <taxon>Spermatophyta</taxon>
        <taxon>Magnoliopsida</taxon>
        <taxon>eudicotyledons</taxon>
        <taxon>Gunneridae</taxon>
        <taxon>Pentapetalae</taxon>
        <taxon>rosids</taxon>
        <taxon>fabids</taxon>
        <taxon>Cucurbitales</taxon>
        <taxon>Cucurbitaceae</taxon>
        <taxon>Benincaseae</taxon>
        <taxon>Citrullus</taxon>
    </lineage>
</organism>
<evidence type="ECO:0008006" key="3">
    <source>
        <dbReference type="Google" id="ProtNLM"/>
    </source>
</evidence>
<evidence type="ECO:0000313" key="1">
    <source>
        <dbReference type="EMBL" id="CAK9317206.1"/>
    </source>
</evidence>